<gene>
    <name evidence="4" type="ORF">LZZ85_13125</name>
</gene>
<dbReference type="Proteomes" id="UP001165367">
    <property type="component" value="Unassembled WGS sequence"/>
</dbReference>
<evidence type="ECO:0000256" key="2">
    <source>
        <dbReference type="SAM" id="SignalP"/>
    </source>
</evidence>
<dbReference type="InterPro" id="IPR032710">
    <property type="entry name" value="NTF2-like_dom_sf"/>
</dbReference>
<dbReference type="PANTHER" id="PTHR43048">
    <property type="entry name" value="METHYLMALONYL-COA EPIMERASE"/>
    <property type="match status" value="1"/>
</dbReference>
<dbReference type="EMBL" id="JAKLTR010000007">
    <property type="protein sequence ID" value="MCG2615236.1"/>
    <property type="molecule type" value="Genomic_DNA"/>
</dbReference>
<reference evidence="4" key="1">
    <citation type="submission" date="2022-01" db="EMBL/GenBank/DDBJ databases">
        <authorList>
            <person name="Jo J.-H."/>
            <person name="Im W.-T."/>
        </authorList>
    </citation>
    <scope>NUCLEOTIDE SEQUENCE</scope>
    <source>
        <strain evidence="4">NA20</strain>
    </source>
</reference>
<dbReference type="InterPro" id="IPR051785">
    <property type="entry name" value="MMCE/EMCE_epimerase"/>
</dbReference>
<sequence>MNTDKPRGSKHPAIINLSALLFMLLSAPPLKAQQKAGIRGIDHVGINVPNLKQAVSFFSEVLGFTAITQIGPITLDERWKTSNRLTAATKSVTIKMVRAETGANIELFEYTPKAGKSIQPGGDNPAATHIAFYVDDINAATNYLKSKSVKVLGEPFLTPVGDTKGESWVYFETPWGSKMEFVSYPEGKEYEKKNPQVLLWSPKDVQPKKQSINNMSGTEILALLEQHLALWNEHDEMKRNKIEKAIYSPDIEMVDRHFIATGYQQVDSFVKDLQQKNPGAKFTHSRPVDTHHNIARLFWQFGPTDQPAMVKGMDLFVMEEGKVTKLYVFVEEQ</sequence>
<accession>A0ABS9KSE9</accession>
<dbReference type="Gene3D" id="3.10.180.10">
    <property type="entry name" value="2,3-Dihydroxybiphenyl 1,2-Dioxygenase, domain 1"/>
    <property type="match status" value="1"/>
</dbReference>
<organism evidence="4 5">
    <name type="scientific">Terrimonas ginsenosidimutans</name>
    <dbReference type="NCBI Taxonomy" id="2908004"/>
    <lineage>
        <taxon>Bacteria</taxon>
        <taxon>Pseudomonadati</taxon>
        <taxon>Bacteroidota</taxon>
        <taxon>Chitinophagia</taxon>
        <taxon>Chitinophagales</taxon>
        <taxon>Chitinophagaceae</taxon>
        <taxon>Terrimonas</taxon>
    </lineage>
</organism>
<evidence type="ECO:0000259" key="3">
    <source>
        <dbReference type="PROSITE" id="PS51819"/>
    </source>
</evidence>
<dbReference type="InterPro" id="IPR004360">
    <property type="entry name" value="Glyas_Fos-R_dOase_dom"/>
</dbReference>
<evidence type="ECO:0000313" key="5">
    <source>
        <dbReference type="Proteomes" id="UP001165367"/>
    </source>
</evidence>
<dbReference type="SUPFAM" id="SSF54427">
    <property type="entry name" value="NTF2-like"/>
    <property type="match status" value="1"/>
</dbReference>
<dbReference type="InterPro" id="IPR029068">
    <property type="entry name" value="Glyas_Bleomycin-R_OHBP_Dase"/>
</dbReference>
<feature type="signal peptide" evidence="2">
    <location>
        <begin position="1"/>
        <end position="32"/>
    </location>
</feature>
<dbReference type="Pfam" id="PF00903">
    <property type="entry name" value="Glyoxalase"/>
    <property type="match status" value="1"/>
</dbReference>
<dbReference type="PANTHER" id="PTHR43048:SF3">
    <property type="entry name" value="METHYLMALONYL-COA EPIMERASE, MITOCHONDRIAL"/>
    <property type="match status" value="1"/>
</dbReference>
<evidence type="ECO:0000256" key="1">
    <source>
        <dbReference type="ARBA" id="ARBA00022723"/>
    </source>
</evidence>
<dbReference type="SUPFAM" id="SSF54593">
    <property type="entry name" value="Glyoxalase/Bleomycin resistance protein/Dihydroxybiphenyl dioxygenase"/>
    <property type="match status" value="1"/>
</dbReference>
<keyword evidence="2" id="KW-0732">Signal</keyword>
<dbReference type="Gene3D" id="3.10.450.50">
    <property type="match status" value="1"/>
</dbReference>
<dbReference type="PROSITE" id="PS51819">
    <property type="entry name" value="VOC"/>
    <property type="match status" value="1"/>
</dbReference>
<protein>
    <submittedName>
        <fullName evidence="4">VOC family protein</fullName>
    </submittedName>
</protein>
<dbReference type="InterPro" id="IPR037523">
    <property type="entry name" value="VOC_core"/>
</dbReference>
<feature type="chain" id="PRO_5047253548" evidence="2">
    <location>
        <begin position="33"/>
        <end position="333"/>
    </location>
</feature>
<proteinExistence type="predicted"/>
<keyword evidence="1" id="KW-0479">Metal-binding</keyword>
<keyword evidence="5" id="KW-1185">Reference proteome</keyword>
<feature type="domain" description="VOC" evidence="3">
    <location>
        <begin position="40"/>
        <end position="184"/>
    </location>
</feature>
<dbReference type="RefSeq" id="WP_237872402.1">
    <property type="nucleotide sequence ID" value="NZ_JAKLTR010000007.1"/>
</dbReference>
<evidence type="ECO:0000313" key="4">
    <source>
        <dbReference type="EMBL" id="MCG2615236.1"/>
    </source>
</evidence>
<comment type="caution">
    <text evidence="4">The sequence shown here is derived from an EMBL/GenBank/DDBJ whole genome shotgun (WGS) entry which is preliminary data.</text>
</comment>
<name>A0ABS9KSE9_9BACT</name>